<sequence>MGEKRVKTEARLWLCLVVSILSGSVLAADPVRDADAEMFPASVSYNASIPTPEAFLGRPLGAAPVRHHELVDYITTVANISDRLELEIAGYTHERRPILFVIATSPANHARLDEIRAQHNSLTEPGVDQDVTDNMPVVTWLNYGVHGAESSGMDASLPIIYHLAAAQGARIENELADSVILVTAVFNPDGHAQRAAWLDAYGSKVTNADPQHAEHDMHWQFARTNHYWFDLNRQWISVTQPEARAWMSKWHEWRPNVSVDYHEMGSGSTYYFHPGVPTRINPVIPVAAQALTEASVRFSEEFLDAEGKLYFHAEGFDTYFLGKGSGLPFVNGGVGILYEAAGARGVELQTPLGLRTYRENIRKHFRTSLGMIRGAVASREQLLDYQKEFYESALTEAARDTVKAYVFATPGDESRMYHFLDLLTYHRIRVHDLAGEITVNGRTFAAGEAKIVPMSQPQYRMIRVIFERFTEFADPTFYDVSAWTYPLAYDLDYEALSGRNFETSLLGDEAAVALPTASVPDGPDYAYAFAWSDYYAPRALNRVLSAGLLARGATKPFSVRTSQGDMSFARGTIVVPFDRQEKNRDEIQAIMESVAALDGVTVHSLTSGQSTIGTAGVNVGGRSFAELQQPKVMVVIGRDTDLYNAGEIWHLLDYRMQMPLTLRDRNRLAEIDWNQYTHIVFPGGEYENYMPAYADRIRQWVAEGGTLIGIRQGAYWVRDNVLDYVEPIAGEALPPEEDPGTGHDELLAEEAADAERHDYADKQDIEAAALVRGAIVSGDLDITHPLGFGYADRSIALHKNLSDILERPLNPFATVISYQTPLVLSGFASAENQSDIEGTAALIAERKGGGSVILFADDPNFRATWFGTNKLFMNALFYSKAFEAPAE</sequence>
<evidence type="ECO:0000259" key="2">
    <source>
        <dbReference type="Pfam" id="PF00246"/>
    </source>
</evidence>
<dbReference type="AlphaFoldDB" id="A0A7D9D1J4"/>
<feature type="domain" description="Peptidase M14" evidence="2">
    <location>
        <begin position="75"/>
        <end position="258"/>
    </location>
</feature>
<gene>
    <name evidence="3" type="ORF">JTBM06_V1_50019</name>
</gene>
<keyword evidence="3" id="KW-0378">Hydrolase</keyword>
<feature type="chain" id="PRO_5028414297" evidence="1">
    <location>
        <begin position="28"/>
        <end position="887"/>
    </location>
</feature>
<protein>
    <submittedName>
        <fullName evidence="3">Secreted protein containing N-terminal zinc-dependent carboxypeptidase related domain</fullName>
    </submittedName>
</protein>
<reference evidence="3" key="1">
    <citation type="submission" date="2019-07" db="EMBL/GenBank/DDBJ databases">
        <authorList>
            <person name="Weber M."/>
            <person name="Kostadinov I."/>
            <person name="Kostadinov D I."/>
        </authorList>
    </citation>
    <scope>NUCLEOTIDE SEQUENCE</scope>
    <source>
        <strain evidence="3">Gfbio:sag-sample-m06:053724c1-46a9-4a36-b237-ea2bf867836b</strain>
    </source>
</reference>
<dbReference type="SUPFAM" id="SSF52317">
    <property type="entry name" value="Class I glutamine amidotransferase-like"/>
    <property type="match status" value="1"/>
</dbReference>
<dbReference type="InterPro" id="IPR029062">
    <property type="entry name" value="Class_I_gatase-like"/>
</dbReference>
<dbReference type="InterPro" id="IPR000834">
    <property type="entry name" value="Peptidase_M14"/>
</dbReference>
<dbReference type="Gene3D" id="3.40.630.10">
    <property type="entry name" value="Zn peptidases"/>
    <property type="match status" value="1"/>
</dbReference>
<evidence type="ECO:0000313" key="3">
    <source>
        <dbReference type="EMBL" id="VUX55579.1"/>
    </source>
</evidence>
<dbReference type="SUPFAM" id="SSF53187">
    <property type="entry name" value="Zn-dependent exopeptidases"/>
    <property type="match status" value="1"/>
</dbReference>
<proteinExistence type="predicted"/>
<keyword evidence="3" id="KW-0645">Protease</keyword>
<accession>A0A7D9D1J4</accession>
<dbReference type="GO" id="GO:0006508">
    <property type="term" value="P:proteolysis"/>
    <property type="evidence" value="ECO:0007669"/>
    <property type="project" value="InterPro"/>
</dbReference>
<dbReference type="GO" id="GO:0004181">
    <property type="term" value="F:metallocarboxypeptidase activity"/>
    <property type="evidence" value="ECO:0007669"/>
    <property type="project" value="InterPro"/>
</dbReference>
<dbReference type="Pfam" id="PF00246">
    <property type="entry name" value="Peptidase_M14"/>
    <property type="match status" value="1"/>
</dbReference>
<evidence type="ECO:0000256" key="1">
    <source>
        <dbReference type="SAM" id="SignalP"/>
    </source>
</evidence>
<organism evidence="3">
    <name type="scientific">uncultured Woeseiaceae bacterium</name>
    <dbReference type="NCBI Taxonomy" id="1983305"/>
    <lineage>
        <taxon>Bacteria</taxon>
        <taxon>Pseudomonadati</taxon>
        <taxon>Pseudomonadota</taxon>
        <taxon>Gammaproteobacteria</taxon>
        <taxon>Woeseiales</taxon>
        <taxon>Woeseiaceae</taxon>
        <taxon>environmental samples</taxon>
    </lineage>
</organism>
<keyword evidence="3" id="KW-0121">Carboxypeptidase</keyword>
<dbReference type="EMBL" id="LR633967">
    <property type="protein sequence ID" value="VUX55579.1"/>
    <property type="molecule type" value="Genomic_DNA"/>
</dbReference>
<keyword evidence="1" id="KW-0732">Signal</keyword>
<feature type="signal peptide" evidence="1">
    <location>
        <begin position="1"/>
        <end position="27"/>
    </location>
</feature>
<dbReference type="GO" id="GO:0008270">
    <property type="term" value="F:zinc ion binding"/>
    <property type="evidence" value="ECO:0007669"/>
    <property type="project" value="InterPro"/>
</dbReference>
<name>A0A7D9D1J4_9GAMM</name>